<dbReference type="GO" id="GO:0004792">
    <property type="term" value="F:thiosulfate-cyanide sulfurtransferase activity"/>
    <property type="evidence" value="ECO:0007669"/>
    <property type="project" value="TreeGrafter"/>
</dbReference>
<feature type="domain" description="Rhodanese" evidence="1">
    <location>
        <begin position="275"/>
        <end position="371"/>
    </location>
</feature>
<feature type="domain" description="Rhodanese" evidence="1">
    <location>
        <begin position="387"/>
        <end position="475"/>
    </location>
</feature>
<name>A0A840Y688_9PROT</name>
<dbReference type="SMART" id="SM00450">
    <property type="entry name" value="RHOD"/>
    <property type="match status" value="4"/>
</dbReference>
<accession>A0A840Y688</accession>
<dbReference type="InterPro" id="IPR001763">
    <property type="entry name" value="Rhodanese-like_dom"/>
</dbReference>
<reference evidence="2 3" key="1">
    <citation type="submission" date="2020-08" db="EMBL/GenBank/DDBJ databases">
        <title>Genomic Encyclopedia of Type Strains, Phase IV (KMG-IV): sequencing the most valuable type-strain genomes for metagenomic binning, comparative biology and taxonomic classification.</title>
        <authorList>
            <person name="Goeker M."/>
        </authorList>
    </citation>
    <scope>NUCLEOTIDE SEQUENCE [LARGE SCALE GENOMIC DNA]</scope>
    <source>
        <strain evidence="2 3">DSM 25895</strain>
    </source>
</reference>
<dbReference type="PANTHER" id="PTHR44086:SF10">
    <property type="entry name" value="THIOSULFATE SULFURTRANSFERASE_RHODANESE-LIKE DOMAIN-CONTAINING PROTEIN 3"/>
    <property type="match status" value="1"/>
</dbReference>
<evidence type="ECO:0000313" key="2">
    <source>
        <dbReference type="EMBL" id="MBB5689603.1"/>
    </source>
</evidence>
<dbReference type="EMBL" id="JACIJE010000004">
    <property type="protein sequence ID" value="MBB5689603.1"/>
    <property type="molecule type" value="Genomic_DNA"/>
</dbReference>
<comment type="caution">
    <text evidence="2">The sequence shown here is derived from an EMBL/GenBank/DDBJ whole genome shotgun (WGS) entry which is preliminary data.</text>
</comment>
<keyword evidence="3" id="KW-1185">Reference proteome</keyword>
<feature type="domain" description="Rhodanese" evidence="1">
    <location>
        <begin position="139"/>
        <end position="230"/>
    </location>
</feature>
<dbReference type="PANTHER" id="PTHR44086">
    <property type="entry name" value="THIOSULFATE SULFURTRANSFERASE RDL2, MITOCHONDRIAL-RELATED"/>
    <property type="match status" value="1"/>
</dbReference>
<organism evidence="2 3">
    <name type="scientific">Neoroseomonas alkaliterrae</name>
    <dbReference type="NCBI Taxonomy" id="1452450"/>
    <lineage>
        <taxon>Bacteria</taxon>
        <taxon>Pseudomonadati</taxon>
        <taxon>Pseudomonadota</taxon>
        <taxon>Alphaproteobacteria</taxon>
        <taxon>Acetobacterales</taxon>
        <taxon>Acetobacteraceae</taxon>
        <taxon>Neoroseomonas</taxon>
    </lineage>
</organism>
<dbReference type="PROSITE" id="PS50206">
    <property type="entry name" value="RHODANESE_3"/>
    <property type="match status" value="4"/>
</dbReference>
<evidence type="ECO:0000259" key="1">
    <source>
        <dbReference type="PROSITE" id="PS50206"/>
    </source>
</evidence>
<dbReference type="SUPFAM" id="SSF52821">
    <property type="entry name" value="Rhodanese/Cell cycle control phosphatase"/>
    <property type="match status" value="4"/>
</dbReference>
<dbReference type="Proteomes" id="UP000562254">
    <property type="component" value="Unassembled WGS sequence"/>
</dbReference>
<sequence length="529" mass="57065">MAKDIEAATLKGWIRDGGELAILDAREEGEFGRSHLFWAVPCPLSRKEVRARALLPRRDVRVVCVDGGEGHAARLAAYLEGIGCTDVSVLSGGTPAWAAAGYVAFSGVNVPSKAFGEWVEHHYHTPSVDPAELKAMMDAGTDMVVLDSRPIEEFRRMSIPTAVNVPGGELVYRIGEFVKRPETTIVVNCAGRTRSILGAESLRSAGVPNKVVALRNGTMGWELAGFACERGRTERYPERAPAGAEEAFVRADRFARRHGVRFATRAAFEAMCAEPGRTTYVLDVRDPAEFASGHMIGSRSAPGGQLVQATDQWVAVRGARIVLVDDTGVRARMTGGWLRQLGGWEVVVLTDGLAGRLEEGAWQPECPEAQAVRVPRIAPAELAALLAEGAAQVVDLARSIDFREGHIPGSLWGIRTRLDRLAGRLAGDRQVVVAAPEEAQARLAAAELQAIVPAPVKLLAGGVAAWKAAGFPLAADRRNPPDAECADFYLRPYDRNEGVEEAMREYLSWEIDLVHEVAKDGDAPFGAWG</sequence>
<proteinExistence type="predicted"/>
<feature type="domain" description="Rhodanese" evidence="1">
    <location>
        <begin position="16"/>
        <end position="106"/>
    </location>
</feature>
<evidence type="ECO:0000313" key="3">
    <source>
        <dbReference type="Proteomes" id="UP000562254"/>
    </source>
</evidence>
<dbReference type="AlphaFoldDB" id="A0A840Y688"/>
<protein>
    <submittedName>
        <fullName evidence="2">Rhodanese-related sulfurtransferase</fullName>
    </submittedName>
</protein>
<dbReference type="Pfam" id="PF00581">
    <property type="entry name" value="Rhodanese"/>
    <property type="match status" value="4"/>
</dbReference>
<dbReference type="InterPro" id="IPR036873">
    <property type="entry name" value="Rhodanese-like_dom_sf"/>
</dbReference>
<dbReference type="RefSeq" id="WP_184483591.1">
    <property type="nucleotide sequence ID" value="NZ_JAAEDJ010000348.1"/>
</dbReference>
<keyword evidence="2" id="KW-0808">Transferase</keyword>
<gene>
    <name evidence="2" type="ORF">FHS88_001728</name>
</gene>
<dbReference type="Gene3D" id="3.40.250.10">
    <property type="entry name" value="Rhodanese-like domain"/>
    <property type="match status" value="4"/>
</dbReference>